<dbReference type="EMBL" id="CACVKT020008975">
    <property type="protein sequence ID" value="CAC5418997.1"/>
    <property type="molecule type" value="Genomic_DNA"/>
</dbReference>
<evidence type="ECO:0000313" key="2">
    <source>
        <dbReference type="Proteomes" id="UP000507470"/>
    </source>
</evidence>
<reference evidence="1 2" key="1">
    <citation type="submission" date="2020-06" db="EMBL/GenBank/DDBJ databases">
        <authorList>
            <person name="Li R."/>
            <person name="Bekaert M."/>
        </authorList>
    </citation>
    <scope>NUCLEOTIDE SEQUENCE [LARGE SCALE GENOMIC DNA]</scope>
    <source>
        <strain evidence="2">wild</strain>
    </source>
</reference>
<protein>
    <submittedName>
        <fullName evidence="1">Uncharacterized protein</fullName>
    </submittedName>
</protein>
<keyword evidence="2" id="KW-1185">Reference proteome</keyword>
<sequence>MLSELPDQSLAYDVLTKRPRNMEETINLVTWHLTCKYGMRGKFQIRMVETNEDQQEVEYEDLNCRKAGHQRYVEAGTIGEVSPLEMSDVNAESADFHLSVLEIRSEDDEDAESADFNIDLLFEESEIQKGNKEQLQKDLSPLNPVRETKIVERMEMEKVYYLLHVLRKQELSFSNVLKTASQENSQHQQQ</sequence>
<proteinExistence type="predicted"/>
<accession>A0A6J8EFD7</accession>
<evidence type="ECO:0000313" key="1">
    <source>
        <dbReference type="EMBL" id="CAC5418997.1"/>
    </source>
</evidence>
<dbReference type="Proteomes" id="UP000507470">
    <property type="component" value="Unassembled WGS sequence"/>
</dbReference>
<dbReference type="AlphaFoldDB" id="A0A6J8EFD7"/>
<organism evidence="1 2">
    <name type="scientific">Mytilus coruscus</name>
    <name type="common">Sea mussel</name>
    <dbReference type="NCBI Taxonomy" id="42192"/>
    <lineage>
        <taxon>Eukaryota</taxon>
        <taxon>Metazoa</taxon>
        <taxon>Spiralia</taxon>
        <taxon>Lophotrochozoa</taxon>
        <taxon>Mollusca</taxon>
        <taxon>Bivalvia</taxon>
        <taxon>Autobranchia</taxon>
        <taxon>Pteriomorphia</taxon>
        <taxon>Mytilida</taxon>
        <taxon>Mytiloidea</taxon>
        <taxon>Mytilidae</taxon>
        <taxon>Mytilinae</taxon>
        <taxon>Mytilus</taxon>
    </lineage>
</organism>
<gene>
    <name evidence="1" type="ORF">MCOR_51389</name>
</gene>
<name>A0A6J8EFD7_MYTCO</name>